<protein>
    <recommendedName>
        <fullName evidence="2">Isoprenyl transferase</fullName>
        <ecNumber evidence="2">2.5.1.-</ecNumber>
    </recommendedName>
</protein>
<dbReference type="EC" id="2.5.1.-" evidence="2"/>
<comment type="cofactor">
    <cofactor evidence="2">
        <name>Mg(2+)</name>
        <dbReference type="ChEBI" id="CHEBI:18420"/>
    </cofactor>
    <text evidence="2">Binds 2 magnesium ions per subunit.</text>
</comment>
<dbReference type="SUPFAM" id="SSF64005">
    <property type="entry name" value="Undecaprenyl diphosphate synthase"/>
    <property type="match status" value="1"/>
</dbReference>
<dbReference type="CDD" id="cd00475">
    <property type="entry name" value="Cis_IPPS"/>
    <property type="match status" value="1"/>
</dbReference>
<comment type="subunit">
    <text evidence="2">Homodimer.</text>
</comment>
<dbReference type="PANTHER" id="PTHR10291">
    <property type="entry name" value="DEHYDRODOLICHYL DIPHOSPHATE SYNTHASE FAMILY MEMBER"/>
    <property type="match status" value="1"/>
</dbReference>
<organism evidence="4 5">
    <name type="scientific">Limnohabitans planktonicus II-D5</name>
    <dbReference type="NCBI Taxonomy" id="1293045"/>
    <lineage>
        <taxon>Bacteria</taxon>
        <taxon>Pseudomonadati</taxon>
        <taxon>Pseudomonadota</taxon>
        <taxon>Betaproteobacteria</taxon>
        <taxon>Burkholderiales</taxon>
        <taxon>Comamonadaceae</taxon>
        <taxon>Limnohabitans</taxon>
    </lineage>
</organism>
<dbReference type="GO" id="GO:0008834">
    <property type="term" value="F:ditrans,polycis-undecaprenyl-diphosphate synthase [(2E,6E)-farnesyl-diphosphate specific] activity"/>
    <property type="evidence" value="ECO:0007669"/>
    <property type="project" value="TreeGrafter"/>
</dbReference>
<comment type="similarity">
    <text evidence="2">Belongs to the UPP synthase family.</text>
</comment>
<sequence length="256" mass="28449">MHIQATKITPPFSTGHHLSSSPSITLPAHIAIIMDGNRRWAKKRFMPAALGHAAGAKRVRDIVKACSALGVSQLSLFAFSTENWKRPEEEVSSLMSLFMTYLQKEINNMNANGVRLKVVGDTARFGPLLQDLIAKAEAQTAANTAITVNVCANYGGRWDMIQAAQAWQKAHPHQSLQDMTEEGLSAYLSTSYAPEVDLLIRTGGESRVSNFMLWQAAYAEMFFTDDLWPDFTPKRLKQAIEWFSGRDRRFGSSAPL</sequence>
<dbReference type="GO" id="GO:0005829">
    <property type="term" value="C:cytosol"/>
    <property type="evidence" value="ECO:0007669"/>
    <property type="project" value="TreeGrafter"/>
</dbReference>
<dbReference type="RefSeq" id="WP_053170396.1">
    <property type="nucleotide sequence ID" value="NZ_LFYT02000006.1"/>
</dbReference>
<dbReference type="Pfam" id="PF01255">
    <property type="entry name" value="Prenyltransf"/>
    <property type="match status" value="1"/>
</dbReference>
<keyword evidence="1 2" id="KW-0808">Transferase</keyword>
<evidence type="ECO:0000313" key="5">
    <source>
        <dbReference type="Proteomes" id="UP000037507"/>
    </source>
</evidence>
<feature type="binding site" evidence="2">
    <location>
        <begin position="80"/>
        <end position="82"/>
    </location>
    <ligand>
        <name>substrate</name>
    </ligand>
</feature>
<feature type="region of interest" description="Disordered" evidence="3">
    <location>
        <begin position="1"/>
        <end position="21"/>
    </location>
</feature>
<dbReference type="PANTHER" id="PTHR10291:SF0">
    <property type="entry name" value="DEHYDRODOLICHYL DIPHOSPHATE SYNTHASE 2"/>
    <property type="match status" value="1"/>
</dbReference>
<dbReference type="Gene3D" id="3.40.1180.10">
    <property type="entry name" value="Decaprenyl diphosphate synthase-like"/>
    <property type="match status" value="1"/>
</dbReference>
<evidence type="ECO:0000256" key="1">
    <source>
        <dbReference type="ARBA" id="ARBA00022679"/>
    </source>
</evidence>
<dbReference type="NCBIfam" id="TIGR00055">
    <property type="entry name" value="uppS"/>
    <property type="match status" value="1"/>
</dbReference>
<dbReference type="OrthoDB" id="4191603at2"/>
<evidence type="ECO:0000256" key="2">
    <source>
        <dbReference type="HAMAP-Rule" id="MF_01139"/>
    </source>
</evidence>
<keyword evidence="5" id="KW-1185">Reference proteome</keyword>
<evidence type="ECO:0000256" key="3">
    <source>
        <dbReference type="SAM" id="MobiDB-lite"/>
    </source>
</evidence>
<dbReference type="STRING" id="1293045.H663_05080"/>
<dbReference type="AlphaFoldDB" id="A0A2T7UF36"/>
<name>A0A2T7UF36_9BURK</name>
<feature type="binding site" evidence="2">
    <location>
        <begin position="36"/>
        <end position="39"/>
    </location>
    <ligand>
        <name>substrate</name>
    </ligand>
</feature>
<dbReference type="FunFam" id="3.40.1180.10:FF:000001">
    <property type="entry name" value="(2E,6E)-farnesyl-diphosphate-specific ditrans,polycis-undecaprenyl-diphosphate synthase"/>
    <property type="match status" value="1"/>
</dbReference>
<feature type="binding site" evidence="2">
    <location>
        <position position="35"/>
    </location>
    <ligand>
        <name>Mg(2+)</name>
        <dbReference type="ChEBI" id="CHEBI:18420"/>
    </ligand>
</feature>
<accession>A0A2T7UF36</accession>
<feature type="binding site" evidence="2">
    <location>
        <position position="201"/>
    </location>
    <ligand>
        <name>substrate</name>
    </ligand>
</feature>
<feature type="active site" evidence="2">
    <location>
        <position position="35"/>
    </location>
</feature>
<reference evidence="4" key="1">
    <citation type="submission" date="2017-04" db="EMBL/GenBank/DDBJ databases">
        <title>Unexpected and diverse lifestyles within the genus Limnohabitans.</title>
        <authorList>
            <person name="Kasalicky V."/>
            <person name="Mehrshad M."/>
            <person name="Andrei S.-A."/>
            <person name="Salcher M."/>
            <person name="Kratochvilova H."/>
            <person name="Simek K."/>
            <person name="Ghai R."/>
        </authorList>
    </citation>
    <scope>NUCLEOTIDE SEQUENCE [LARGE SCALE GENOMIC DNA]</scope>
    <source>
        <strain evidence="4">II-D5</strain>
    </source>
</reference>
<comment type="caution">
    <text evidence="4">The sequence shown here is derived from an EMBL/GenBank/DDBJ whole genome shotgun (WGS) entry which is preliminary data.</text>
</comment>
<feature type="binding site" evidence="2">
    <location>
        <begin position="207"/>
        <end position="209"/>
    </location>
    <ligand>
        <name>substrate</name>
    </ligand>
</feature>
<feature type="binding site" evidence="2">
    <location>
        <position position="220"/>
    </location>
    <ligand>
        <name>Mg(2+)</name>
        <dbReference type="ChEBI" id="CHEBI:18420"/>
    </ligand>
</feature>
<dbReference type="GO" id="GO:0016094">
    <property type="term" value="P:polyprenol biosynthetic process"/>
    <property type="evidence" value="ECO:0007669"/>
    <property type="project" value="TreeGrafter"/>
</dbReference>
<keyword evidence="2" id="KW-0479">Metal-binding</keyword>
<dbReference type="InterPro" id="IPR018520">
    <property type="entry name" value="UPP_synth-like_CS"/>
</dbReference>
<proteinExistence type="inferred from homology"/>
<feature type="active site" description="Proton acceptor" evidence="2">
    <location>
        <position position="83"/>
    </location>
</feature>
<dbReference type="InterPro" id="IPR001441">
    <property type="entry name" value="UPP_synth-like"/>
</dbReference>
<feature type="binding site" evidence="2">
    <location>
        <position position="86"/>
    </location>
    <ligand>
        <name>substrate</name>
    </ligand>
</feature>
<feature type="binding site" evidence="2">
    <location>
        <position position="40"/>
    </location>
    <ligand>
        <name>substrate</name>
    </ligand>
</feature>
<evidence type="ECO:0000313" key="4">
    <source>
        <dbReference type="EMBL" id="PVE43289.1"/>
    </source>
</evidence>
<dbReference type="GO" id="GO:0000287">
    <property type="term" value="F:magnesium ion binding"/>
    <property type="evidence" value="ECO:0007669"/>
    <property type="project" value="UniProtKB-UniRule"/>
</dbReference>
<dbReference type="HAMAP" id="MF_01139">
    <property type="entry name" value="ISPT"/>
    <property type="match status" value="1"/>
</dbReference>
<dbReference type="EMBL" id="LFYT02000006">
    <property type="protein sequence ID" value="PVE43289.1"/>
    <property type="molecule type" value="Genomic_DNA"/>
</dbReference>
<comment type="function">
    <text evidence="2">Catalyzes the condensation of isopentenyl diphosphate (IPP) with allylic pyrophosphates generating different type of terpenoids.</text>
</comment>
<dbReference type="PROSITE" id="PS01066">
    <property type="entry name" value="UPP_SYNTHASE"/>
    <property type="match status" value="1"/>
</dbReference>
<keyword evidence="2" id="KW-0460">Magnesium</keyword>
<comment type="caution">
    <text evidence="2">Lacks conserved residue(s) required for the propagation of feature annotation.</text>
</comment>
<feature type="binding site" evidence="2">
    <location>
        <position position="52"/>
    </location>
    <ligand>
        <name>substrate</name>
    </ligand>
</feature>
<dbReference type="InterPro" id="IPR036424">
    <property type="entry name" value="UPP_synth-like_sf"/>
</dbReference>
<dbReference type="Proteomes" id="UP000037507">
    <property type="component" value="Unassembled WGS sequence"/>
</dbReference>
<feature type="binding site" evidence="2">
    <location>
        <position position="84"/>
    </location>
    <ligand>
        <name>substrate</name>
    </ligand>
</feature>
<gene>
    <name evidence="4" type="ORF">H663_006850</name>
</gene>